<evidence type="ECO:0000256" key="1">
    <source>
        <dbReference type="SAM" id="Phobius"/>
    </source>
</evidence>
<evidence type="ECO:0000313" key="2">
    <source>
        <dbReference type="EMBL" id="HIZ78662.1"/>
    </source>
</evidence>
<reference evidence="2" key="2">
    <citation type="submission" date="2021-04" db="EMBL/GenBank/DDBJ databases">
        <authorList>
            <person name="Gilroy R."/>
        </authorList>
    </citation>
    <scope>NUCLEOTIDE SEQUENCE</scope>
    <source>
        <strain evidence="2">ChiBcec1-1093</strain>
    </source>
</reference>
<dbReference type="AlphaFoldDB" id="A0A9D2GGU8"/>
<dbReference type="Pfam" id="PF06161">
    <property type="entry name" value="DUF975"/>
    <property type="match status" value="1"/>
</dbReference>
<sequence>MERKRKSSELKLMARRTLAGKYGISVGMQVILALLALLGGIAACMPLFMMVFGAGLGVRSEGMMLGGLIAFLLMLLIMCVVGFIVSAGIIRFFYHMCTGQEFGMGDLLYGFKNKWWRFVGLGLLFSLIGFIAGIPEIIVDVAQSLQPWATWLDGVKLILSAITMVISIVISLFFGQAIYILVEDREKKVFQSLAESVRLMRGNKGRYLYFSLSFIGVTLLGLLSFGIGLLWVLPYSYCASVYFYLDIKKHYLAEFGE</sequence>
<feature type="transmembrane region" description="Helical" evidence="1">
    <location>
        <begin position="158"/>
        <end position="182"/>
    </location>
</feature>
<feature type="transmembrane region" description="Helical" evidence="1">
    <location>
        <begin position="207"/>
        <end position="233"/>
    </location>
</feature>
<reference evidence="2" key="1">
    <citation type="journal article" date="2021" name="PeerJ">
        <title>Extensive microbial diversity within the chicken gut microbiome revealed by metagenomics and culture.</title>
        <authorList>
            <person name="Gilroy R."/>
            <person name="Ravi A."/>
            <person name="Getino M."/>
            <person name="Pursley I."/>
            <person name="Horton D.L."/>
            <person name="Alikhan N.F."/>
            <person name="Baker D."/>
            <person name="Gharbi K."/>
            <person name="Hall N."/>
            <person name="Watson M."/>
            <person name="Adriaenssens E.M."/>
            <person name="Foster-Nyarko E."/>
            <person name="Jarju S."/>
            <person name="Secka A."/>
            <person name="Antonio M."/>
            <person name="Oren A."/>
            <person name="Chaudhuri R.R."/>
            <person name="La Ragione R."/>
            <person name="Hildebrand F."/>
            <person name="Pallen M.J."/>
        </authorList>
    </citation>
    <scope>NUCLEOTIDE SEQUENCE</scope>
    <source>
        <strain evidence="2">ChiBcec1-1093</strain>
    </source>
</reference>
<name>A0A9D2GGU8_9FIRM</name>
<protein>
    <submittedName>
        <fullName evidence="2">DUF975 family protein</fullName>
    </submittedName>
</protein>
<feature type="transmembrane region" description="Helical" evidence="1">
    <location>
        <begin position="68"/>
        <end position="94"/>
    </location>
</feature>
<dbReference type="EMBL" id="DXBC01000042">
    <property type="protein sequence ID" value="HIZ78662.1"/>
    <property type="molecule type" value="Genomic_DNA"/>
</dbReference>
<evidence type="ECO:0000313" key="3">
    <source>
        <dbReference type="Proteomes" id="UP000824101"/>
    </source>
</evidence>
<feature type="transmembrane region" description="Helical" evidence="1">
    <location>
        <begin position="115"/>
        <end position="138"/>
    </location>
</feature>
<dbReference type="PANTHER" id="PTHR40076">
    <property type="entry name" value="MEMBRANE PROTEIN-RELATED"/>
    <property type="match status" value="1"/>
</dbReference>
<dbReference type="Proteomes" id="UP000824101">
    <property type="component" value="Unassembled WGS sequence"/>
</dbReference>
<keyword evidence="1" id="KW-0812">Transmembrane</keyword>
<feature type="transmembrane region" description="Helical" evidence="1">
    <location>
        <begin position="21"/>
        <end position="48"/>
    </location>
</feature>
<dbReference type="InterPro" id="IPR010380">
    <property type="entry name" value="DUF975"/>
</dbReference>
<keyword evidence="1" id="KW-1133">Transmembrane helix</keyword>
<organism evidence="2 3">
    <name type="scientific">Candidatus Lachnoclostridium stercorigallinarum</name>
    <dbReference type="NCBI Taxonomy" id="2838634"/>
    <lineage>
        <taxon>Bacteria</taxon>
        <taxon>Bacillati</taxon>
        <taxon>Bacillota</taxon>
        <taxon>Clostridia</taxon>
        <taxon>Lachnospirales</taxon>
        <taxon>Lachnospiraceae</taxon>
    </lineage>
</organism>
<comment type="caution">
    <text evidence="2">The sequence shown here is derived from an EMBL/GenBank/DDBJ whole genome shotgun (WGS) entry which is preliminary data.</text>
</comment>
<dbReference type="PANTHER" id="PTHR40076:SF1">
    <property type="entry name" value="MEMBRANE PROTEIN"/>
    <property type="match status" value="1"/>
</dbReference>
<proteinExistence type="predicted"/>
<keyword evidence="1" id="KW-0472">Membrane</keyword>
<gene>
    <name evidence="2" type="ORF">IAA17_02600</name>
</gene>
<accession>A0A9D2GGU8</accession>